<accession>A0A6J5MM32</accession>
<reference evidence="1" key="1">
    <citation type="submission" date="2020-04" db="EMBL/GenBank/DDBJ databases">
        <authorList>
            <person name="Chiriac C."/>
            <person name="Salcher M."/>
            <person name="Ghai R."/>
            <person name="Kavagutti S V."/>
        </authorList>
    </citation>
    <scope>NUCLEOTIDE SEQUENCE</scope>
</reference>
<protein>
    <submittedName>
        <fullName evidence="1">Uncharacterized protein</fullName>
    </submittedName>
</protein>
<gene>
    <name evidence="1" type="ORF">UFOVP429_112</name>
    <name evidence="2" type="ORF">UFOVP696_55</name>
</gene>
<name>A0A6J5MM32_9CAUD</name>
<dbReference type="InterPro" id="IPR010985">
    <property type="entry name" value="Ribbon_hlx_hlx"/>
</dbReference>
<evidence type="ECO:0000313" key="1">
    <source>
        <dbReference type="EMBL" id="CAB4148125.1"/>
    </source>
</evidence>
<dbReference type="GO" id="GO:0006355">
    <property type="term" value="P:regulation of DNA-templated transcription"/>
    <property type="evidence" value="ECO:0007669"/>
    <property type="project" value="InterPro"/>
</dbReference>
<sequence length="47" mass="5155">MPNAPKTPTRTIRVSDDLWTAVQKKAAIQGVTVTSIIIAALEKYLED</sequence>
<dbReference type="EMBL" id="LR796666">
    <property type="protein sequence ID" value="CAB4158187.1"/>
    <property type="molecule type" value="Genomic_DNA"/>
</dbReference>
<organism evidence="1">
    <name type="scientific">uncultured Caudovirales phage</name>
    <dbReference type="NCBI Taxonomy" id="2100421"/>
    <lineage>
        <taxon>Viruses</taxon>
        <taxon>Duplodnaviria</taxon>
        <taxon>Heunggongvirae</taxon>
        <taxon>Uroviricota</taxon>
        <taxon>Caudoviricetes</taxon>
        <taxon>Peduoviridae</taxon>
        <taxon>Maltschvirus</taxon>
        <taxon>Maltschvirus maltsch</taxon>
    </lineage>
</organism>
<dbReference type="EMBL" id="LR796484">
    <property type="protein sequence ID" value="CAB4148125.1"/>
    <property type="molecule type" value="Genomic_DNA"/>
</dbReference>
<evidence type="ECO:0000313" key="2">
    <source>
        <dbReference type="EMBL" id="CAB4158187.1"/>
    </source>
</evidence>
<dbReference type="SUPFAM" id="SSF47598">
    <property type="entry name" value="Ribbon-helix-helix"/>
    <property type="match status" value="1"/>
</dbReference>
<proteinExistence type="predicted"/>